<comment type="function">
    <text evidence="6">Involved in pyrimidine base degradation. Catalyzes physiologically the reduction of uracil to 5,6-dihydrouracil (DHU) by using NADH as a specific cosubstrate. It also catalyzes the reverse reaction and the reduction of thymine to 5,6-dihydrothymine (DHT).</text>
</comment>
<evidence type="ECO:0000256" key="5">
    <source>
        <dbReference type="ARBA" id="ARBA00048792"/>
    </source>
</evidence>
<feature type="domain" description="Dihydroprymidine dehydrogenase" evidence="10">
    <location>
        <begin position="21"/>
        <end position="129"/>
    </location>
</feature>
<evidence type="ECO:0000256" key="6">
    <source>
        <dbReference type="ARBA" id="ARBA00049578"/>
    </source>
</evidence>
<evidence type="ECO:0000313" key="12">
    <source>
        <dbReference type="Proteomes" id="UP000295293"/>
    </source>
</evidence>
<organism evidence="11 12">
    <name type="scientific">Tahibacter aquaticus</name>
    <dbReference type="NCBI Taxonomy" id="520092"/>
    <lineage>
        <taxon>Bacteria</taxon>
        <taxon>Pseudomonadati</taxon>
        <taxon>Pseudomonadota</taxon>
        <taxon>Gammaproteobacteria</taxon>
        <taxon>Lysobacterales</taxon>
        <taxon>Rhodanobacteraceae</taxon>
        <taxon>Tahibacter</taxon>
    </lineage>
</organism>
<dbReference type="SUPFAM" id="SSF46548">
    <property type="entry name" value="alpha-helical ferredoxin"/>
    <property type="match status" value="1"/>
</dbReference>
<dbReference type="RefSeq" id="WP_133817550.1">
    <property type="nucleotide sequence ID" value="NZ_SNZH01000002.1"/>
</dbReference>
<name>A0A4R6Z7X7_9GAMM</name>
<feature type="domain" description="FAD/NAD(P)-binding" evidence="9">
    <location>
        <begin position="143"/>
        <end position="437"/>
    </location>
</feature>
<sequence>MSRKDLADIASGRLSAQQLAQNFDDVSPPLDRQSALIAAQRCYYCYDAPCIQACPTGIDIPSFIRRITTDNLRGAAQDILGANVLGGMCARVCPTEILCEGSCVRNTGESQPVEIGALQRYATDWVFDTNVTLFDRAPATGKRVAIVGAGPAGLSCAHTLARLGHDVTLFDAKPKPGGLNEYGIAEYKVLEFAAREIEWLLSIGGIAWQGGQALGENLHLSSLCNDYDAVFLGLGLAGVNALGIDGENLAGVRNAVDFIADLRQCDDFSQMPVGRRVVVIGGGNTAIDAAVQSRKLGAESVTLVYRRGSASMSATWAEQEFAKTQGVNVIEWAQPRRILGSAGAVEAIEFEYTQLDADGRLLGSGDVLRLAADTVLKAIGQVLLAPRADGDASALLEVDKGRIVVNAEFETSVRGVWAGGDCVGGKVDLTVQAVEDGKQAARSMHARLGNGGQGNG</sequence>
<reference evidence="11 12" key="1">
    <citation type="submission" date="2019-03" db="EMBL/GenBank/DDBJ databases">
        <title>Genomic Encyclopedia of Type Strains, Phase IV (KMG-IV): sequencing the most valuable type-strain genomes for metagenomic binning, comparative biology and taxonomic classification.</title>
        <authorList>
            <person name="Goeker M."/>
        </authorList>
    </citation>
    <scope>NUCLEOTIDE SEQUENCE [LARGE SCALE GENOMIC DNA]</scope>
    <source>
        <strain evidence="11 12">DSM 21667</strain>
    </source>
</reference>
<dbReference type="InterPro" id="IPR028261">
    <property type="entry name" value="DPD_II"/>
</dbReference>
<comment type="catalytic activity">
    <reaction evidence="5">
        <text>5,6-dihydrouracil + NAD(+) = uracil + NADH + H(+)</text>
        <dbReference type="Rhea" id="RHEA:20189"/>
        <dbReference type="ChEBI" id="CHEBI:15378"/>
        <dbReference type="ChEBI" id="CHEBI:15901"/>
        <dbReference type="ChEBI" id="CHEBI:17568"/>
        <dbReference type="ChEBI" id="CHEBI:57540"/>
        <dbReference type="ChEBI" id="CHEBI:57945"/>
        <dbReference type="EC" id="1.3.1.1"/>
    </reaction>
</comment>
<dbReference type="Pfam" id="PF14691">
    <property type="entry name" value="Fer4_20"/>
    <property type="match status" value="1"/>
</dbReference>
<comment type="caution">
    <text evidence="11">The sequence shown here is derived from an EMBL/GenBank/DDBJ whole genome shotgun (WGS) entry which is preliminary data.</text>
</comment>
<dbReference type="InterPro" id="IPR023753">
    <property type="entry name" value="FAD/NAD-binding_dom"/>
</dbReference>
<dbReference type="Gene3D" id="3.50.50.60">
    <property type="entry name" value="FAD/NAD(P)-binding domain"/>
    <property type="match status" value="2"/>
</dbReference>
<dbReference type="Gene3D" id="1.10.1060.10">
    <property type="entry name" value="Alpha-helical ferredoxin"/>
    <property type="match status" value="1"/>
</dbReference>
<protein>
    <recommendedName>
        <fullName evidence="8">dihydrouracil dehydrogenase (NAD(+))</fullName>
        <ecNumber evidence="8">1.3.1.1</ecNumber>
    </recommendedName>
    <alternativeName>
        <fullName evidence="3">Dihydrothymine dehydrogenase</fullName>
    </alternativeName>
    <alternativeName>
        <fullName evidence="2">Dihydrouracil dehydrogenase</fullName>
    </alternativeName>
</protein>
<dbReference type="PRINTS" id="PR00419">
    <property type="entry name" value="ADXRDTASE"/>
</dbReference>
<dbReference type="GO" id="GO:0004159">
    <property type="term" value="F:dihydropyrimidine dehydrogenase (NAD+) activity"/>
    <property type="evidence" value="ECO:0007669"/>
    <property type="project" value="UniProtKB-EC"/>
</dbReference>
<keyword evidence="1" id="KW-0560">Oxidoreductase</keyword>
<proteinExistence type="predicted"/>
<evidence type="ECO:0000256" key="1">
    <source>
        <dbReference type="ARBA" id="ARBA00023002"/>
    </source>
</evidence>
<evidence type="ECO:0000256" key="7">
    <source>
        <dbReference type="ARBA" id="ARBA00049714"/>
    </source>
</evidence>
<dbReference type="InterPro" id="IPR009051">
    <property type="entry name" value="Helical_ferredxn"/>
</dbReference>
<evidence type="ECO:0000256" key="3">
    <source>
        <dbReference type="ARBA" id="ARBA00032722"/>
    </source>
</evidence>
<comment type="catalytic activity">
    <reaction evidence="4">
        <text>5,6-dihydrothymine + NAD(+) = thymine + NADH + H(+)</text>
        <dbReference type="Rhea" id="RHEA:28791"/>
        <dbReference type="ChEBI" id="CHEBI:15378"/>
        <dbReference type="ChEBI" id="CHEBI:17821"/>
        <dbReference type="ChEBI" id="CHEBI:27468"/>
        <dbReference type="ChEBI" id="CHEBI:57540"/>
        <dbReference type="ChEBI" id="CHEBI:57945"/>
        <dbReference type="EC" id="1.3.1.1"/>
    </reaction>
</comment>
<evidence type="ECO:0000256" key="8">
    <source>
        <dbReference type="ARBA" id="ARBA00049728"/>
    </source>
</evidence>
<dbReference type="Proteomes" id="UP000295293">
    <property type="component" value="Unassembled WGS sequence"/>
</dbReference>
<evidence type="ECO:0000256" key="4">
    <source>
        <dbReference type="ARBA" id="ARBA00047685"/>
    </source>
</evidence>
<dbReference type="SUPFAM" id="SSF51971">
    <property type="entry name" value="Nucleotide-binding domain"/>
    <property type="match status" value="1"/>
</dbReference>
<evidence type="ECO:0000259" key="10">
    <source>
        <dbReference type="Pfam" id="PF14691"/>
    </source>
</evidence>
<evidence type="ECO:0000259" key="9">
    <source>
        <dbReference type="Pfam" id="PF07992"/>
    </source>
</evidence>
<dbReference type="Pfam" id="PF07992">
    <property type="entry name" value="Pyr_redox_2"/>
    <property type="match status" value="1"/>
</dbReference>
<accession>A0A4R6Z7X7</accession>
<dbReference type="EMBL" id="SNZH01000002">
    <property type="protein sequence ID" value="TDR47844.1"/>
    <property type="molecule type" value="Genomic_DNA"/>
</dbReference>
<evidence type="ECO:0000256" key="2">
    <source>
        <dbReference type="ARBA" id="ARBA00030119"/>
    </source>
</evidence>
<evidence type="ECO:0000313" key="11">
    <source>
        <dbReference type="EMBL" id="TDR47844.1"/>
    </source>
</evidence>
<dbReference type="InterPro" id="IPR036188">
    <property type="entry name" value="FAD/NAD-bd_sf"/>
</dbReference>
<keyword evidence="12" id="KW-1185">Reference proteome</keyword>
<gene>
    <name evidence="11" type="ORF">DFR29_102506</name>
</gene>
<dbReference type="EC" id="1.3.1.1" evidence="8"/>
<dbReference type="GO" id="GO:0051536">
    <property type="term" value="F:iron-sulfur cluster binding"/>
    <property type="evidence" value="ECO:0007669"/>
    <property type="project" value="InterPro"/>
</dbReference>
<dbReference type="OrthoDB" id="9790219at2"/>
<dbReference type="PANTHER" id="PTHR43073">
    <property type="entry name" value="DIHYDROPYRIMIDINE DEHYDROGENASE [NADP(+)]"/>
    <property type="match status" value="1"/>
</dbReference>
<comment type="subunit">
    <text evidence="7">Heterotetramer of 2 PreA and 2 PreT subunits.</text>
</comment>
<dbReference type="PANTHER" id="PTHR43073:SF2">
    <property type="entry name" value="DIHYDROPYRIMIDINE DEHYDROGENASE [NADP(+)]"/>
    <property type="match status" value="1"/>
</dbReference>
<dbReference type="AlphaFoldDB" id="A0A4R6Z7X7"/>